<dbReference type="Pfam" id="PF00072">
    <property type="entry name" value="Response_reg"/>
    <property type="match status" value="1"/>
</dbReference>
<evidence type="ECO:0000313" key="3">
    <source>
        <dbReference type="EMBL" id="EEF58607.1"/>
    </source>
</evidence>
<dbReference type="STRING" id="320771.Cflav_PD1508"/>
<dbReference type="Gene3D" id="3.40.50.2300">
    <property type="match status" value="1"/>
</dbReference>
<dbReference type="RefSeq" id="WP_007417335.1">
    <property type="nucleotide sequence ID" value="NZ_ABOX02000040.1"/>
</dbReference>
<keyword evidence="4" id="KW-1185">Reference proteome</keyword>
<evidence type="ECO:0000256" key="1">
    <source>
        <dbReference type="PROSITE-ProRule" id="PRU00169"/>
    </source>
</evidence>
<dbReference type="OrthoDB" id="9797769at2"/>
<dbReference type="EMBL" id="ABOX02000040">
    <property type="protein sequence ID" value="EEF58607.1"/>
    <property type="molecule type" value="Genomic_DNA"/>
</dbReference>
<reference evidence="3 4" key="1">
    <citation type="journal article" date="2011" name="J. Bacteriol.">
        <title>Genome sequence of 'Pedosphaera parvula' Ellin514, an aerobic Verrucomicrobial isolate from pasture soil.</title>
        <authorList>
            <person name="Kant R."/>
            <person name="van Passel M.W."/>
            <person name="Sangwan P."/>
            <person name="Palva A."/>
            <person name="Lucas S."/>
            <person name="Copeland A."/>
            <person name="Lapidus A."/>
            <person name="Glavina Del Rio T."/>
            <person name="Dalin E."/>
            <person name="Tice H."/>
            <person name="Bruce D."/>
            <person name="Goodwin L."/>
            <person name="Pitluck S."/>
            <person name="Chertkov O."/>
            <person name="Larimer F.W."/>
            <person name="Land M.L."/>
            <person name="Hauser L."/>
            <person name="Brettin T.S."/>
            <person name="Detter J.C."/>
            <person name="Han S."/>
            <person name="de Vos W.M."/>
            <person name="Janssen P.H."/>
            <person name="Smidt H."/>
        </authorList>
    </citation>
    <scope>NUCLEOTIDE SEQUENCE [LARGE SCALE GENOMIC DNA]</scope>
    <source>
        <strain evidence="3 4">Ellin514</strain>
    </source>
</reference>
<evidence type="ECO:0000313" key="4">
    <source>
        <dbReference type="Proteomes" id="UP000003688"/>
    </source>
</evidence>
<proteinExistence type="predicted"/>
<comment type="caution">
    <text evidence="3">The sequence shown here is derived from an EMBL/GenBank/DDBJ whole genome shotgun (WGS) entry which is preliminary data.</text>
</comment>
<dbReference type="CDD" id="cd17557">
    <property type="entry name" value="REC_Rcp-like"/>
    <property type="match status" value="1"/>
</dbReference>
<dbReference type="PROSITE" id="PS50110">
    <property type="entry name" value="RESPONSE_REGULATORY"/>
    <property type="match status" value="1"/>
</dbReference>
<dbReference type="SUPFAM" id="SSF52172">
    <property type="entry name" value="CheY-like"/>
    <property type="match status" value="1"/>
</dbReference>
<protein>
    <submittedName>
        <fullName evidence="3">Response regulator receiver protein</fullName>
    </submittedName>
</protein>
<dbReference type="AlphaFoldDB" id="B9XNE8"/>
<organism evidence="3 4">
    <name type="scientific">Pedosphaera parvula (strain Ellin514)</name>
    <dbReference type="NCBI Taxonomy" id="320771"/>
    <lineage>
        <taxon>Bacteria</taxon>
        <taxon>Pseudomonadati</taxon>
        <taxon>Verrucomicrobiota</taxon>
        <taxon>Pedosphaerae</taxon>
        <taxon>Pedosphaerales</taxon>
        <taxon>Pedosphaeraceae</taxon>
        <taxon>Pedosphaera</taxon>
    </lineage>
</organism>
<dbReference type="InterPro" id="IPR011006">
    <property type="entry name" value="CheY-like_superfamily"/>
</dbReference>
<dbReference type="InterPro" id="IPR052893">
    <property type="entry name" value="TCS_response_regulator"/>
</dbReference>
<dbReference type="PANTHER" id="PTHR44520:SF1">
    <property type="entry name" value="TWO-COMPONENT SYSTEM REGULATORY PROTEIN"/>
    <property type="match status" value="1"/>
</dbReference>
<dbReference type="GO" id="GO:0000160">
    <property type="term" value="P:phosphorelay signal transduction system"/>
    <property type="evidence" value="ECO:0007669"/>
    <property type="project" value="InterPro"/>
</dbReference>
<accession>B9XNE8</accession>
<dbReference type="SMART" id="SM00448">
    <property type="entry name" value="REC"/>
    <property type="match status" value="1"/>
</dbReference>
<feature type="modified residue" description="4-aspartylphosphate" evidence="1">
    <location>
        <position position="66"/>
    </location>
</feature>
<keyword evidence="1" id="KW-0597">Phosphoprotein</keyword>
<gene>
    <name evidence="3" type="ORF">Cflav_PD1508</name>
</gene>
<evidence type="ECO:0000259" key="2">
    <source>
        <dbReference type="PROSITE" id="PS50110"/>
    </source>
</evidence>
<name>B9XNE8_PEDPL</name>
<dbReference type="InterPro" id="IPR001789">
    <property type="entry name" value="Sig_transdc_resp-reg_receiver"/>
</dbReference>
<dbReference type="PANTHER" id="PTHR44520">
    <property type="entry name" value="RESPONSE REGULATOR RCP1-RELATED"/>
    <property type="match status" value="1"/>
</dbReference>
<feature type="domain" description="Response regulatory" evidence="2">
    <location>
        <begin position="5"/>
        <end position="133"/>
    </location>
</feature>
<sequence length="144" mass="16422">MKEKTILLVEDSEDDVFFFQRALNRKGAKYPVQVAMDGDEAVNYLSGKGAFSDRTRHPLPDLIFLDIQMPRMNGHEVLRWIREQPELRTIPVVILSTSSQPIDIQRANAAGGNAYLLKTSNSEKFGTILDHTLYFWLEANQRLA</sequence>
<dbReference type="Proteomes" id="UP000003688">
    <property type="component" value="Unassembled WGS sequence"/>
</dbReference>